<reference evidence="1 2" key="1">
    <citation type="submission" date="2023-10" db="EMBL/GenBank/DDBJ databases">
        <title>Genomes of two closely related lineages of the louse Polyplax serrata with different host specificities.</title>
        <authorList>
            <person name="Martinu J."/>
            <person name="Tarabai H."/>
            <person name="Stefka J."/>
            <person name="Hypsa V."/>
        </authorList>
    </citation>
    <scope>NUCLEOTIDE SEQUENCE [LARGE SCALE GENOMIC DNA]</scope>
    <source>
        <strain evidence="1">HR10_N</strain>
    </source>
</reference>
<gene>
    <name evidence="1" type="ORF">RUM43_002207</name>
</gene>
<evidence type="ECO:0000313" key="2">
    <source>
        <dbReference type="Proteomes" id="UP001372834"/>
    </source>
</evidence>
<name>A0AAN8NU87_POLSC</name>
<sequence>MLVGKAWSVIFHTGESEVIYIIVIEERFEEVMIVKGDRVGSLSRVELPLYGLSKKMTLFFALGRSEKKMKGRRSRRDEKRHSSFKFISKRDDDDDDDDDCDDCDGLVDVACVCLSEGLGSCKRRKRNFMCWKYGDE</sequence>
<protein>
    <submittedName>
        <fullName evidence="1">Uncharacterized protein</fullName>
    </submittedName>
</protein>
<dbReference type="Proteomes" id="UP001372834">
    <property type="component" value="Unassembled WGS sequence"/>
</dbReference>
<dbReference type="AlphaFoldDB" id="A0AAN8NU87"/>
<evidence type="ECO:0000313" key="1">
    <source>
        <dbReference type="EMBL" id="KAK6628395.1"/>
    </source>
</evidence>
<accession>A0AAN8NU87</accession>
<comment type="caution">
    <text evidence="1">The sequence shown here is derived from an EMBL/GenBank/DDBJ whole genome shotgun (WGS) entry which is preliminary data.</text>
</comment>
<proteinExistence type="predicted"/>
<organism evidence="1 2">
    <name type="scientific">Polyplax serrata</name>
    <name type="common">Common mouse louse</name>
    <dbReference type="NCBI Taxonomy" id="468196"/>
    <lineage>
        <taxon>Eukaryota</taxon>
        <taxon>Metazoa</taxon>
        <taxon>Ecdysozoa</taxon>
        <taxon>Arthropoda</taxon>
        <taxon>Hexapoda</taxon>
        <taxon>Insecta</taxon>
        <taxon>Pterygota</taxon>
        <taxon>Neoptera</taxon>
        <taxon>Paraneoptera</taxon>
        <taxon>Psocodea</taxon>
        <taxon>Troctomorpha</taxon>
        <taxon>Phthiraptera</taxon>
        <taxon>Anoplura</taxon>
        <taxon>Polyplacidae</taxon>
        <taxon>Polyplax</taxon>
    </lineage>
</organism>
<dbReference type="EMBL" id="JAWJWE010000036">
    <property type="protein sequence ID" value="KAK6628395.1"/>
    <property type="molecule type" value="Genomic_DNA"/>
</dbReference>